<sequence>MRTTEAVVTATSPDKTRVRACRPEACSACRAKGICGVDTATMEIQVKTFPGIDTGDRVLVGIGSQEFLRVMALLYITPVFCFVLVALTAHHAASRMQLPADPLAALAAIFSLVPAFFVIRRISHNMAKSPAYGPRILKRLHKSDFPDKEDNPRHAEKSEINVFNIKTKL</sequence>
<accession>A0ABT3ND33</accession>
<proteinExistence type="predicted"/>
<dbReference type="PANTHER" id="PTHR35867:SF1">
    <property type="entry name" value="PROTEIN RSEC"/>
    <property type="match status" value="1"/>
</dbReference>
<gene>
    <name evidence="2" type="ORF">OOT00_15435</name>
</gene>
<dbReference type="EMBL" id="JAPFPW010000036">
    <property type="protein sequence ID" value="MCW7755376.1"/>
    <property type="molecule type" value="Genomic_DNA"/>
</dbReference>
<keyword evidence="1" id="KW-0812">Transmembrane</keyword>
<feature type="transmembrane region" description="Helical" evidence="1">
    <location>
        <begin position="102"/>
        <end position="119"/>
    </location>
</feature>
<evidence type="ECO:0000313" key="3">
    <source>
        <dbReference type="Proteomes" id="UP001209681"/>
    </source>
</evidence>
<keyword evidence="1" id="KW-1133">Transmembrane helix</keyword>
<evidence type="ECO:0000256" key="1">
    <source>
        <dbReference type="SAM" id="Phobius"/>
    </source>
</evidence>
<keyword evidence="1" id="KW-0472">Membrane</keyword>
<dbReference type="Proteomes" id="UP001209681">
    <property type="component" value="Unassembled WGS sequence"/>
</dbReference>
<dbReference type="InterPro" id="IPR007359">
    <property type="entry name" value="SigmaE_reg_RseC_MucC"/>
</dbReference>
<protein>
    <submittedName>
        <fullName evidence="2">SoxR reducing system RseC family protein</fullName>
    </submittedName>
</protein>
<keyword evidence="3" id="KW-1185">Reference proteome</keyword>
<evidence type="ECO:0000313" key="2">
    <source>
        <dbReference type="EMBL" id="MCW7755376.1"/>
    </source>
</evidence>
<comment type="caution">
    <text evidence="2">The sequence shown here is derived from an EMBL/GenBank/DDBJ whole genome shotgun (WGS) entry which is preliminary data.</text>
</comment>
<name>A0ABT3ND33_9BACT</name>
<dbReference type="InterPro" id="IPR026268">
    <property type="entry name" value="RseC"/>
</dbReference>
<dbReference type="PIRSF" id="PIRSF004923">
    <property type="entry name" value="RseC"/>
    <property type="match status" value="1"/>
</dbReference>
<feature type="transmembrane region" description="Helical" evidence="1">
    <location>
        <begin position="67"/>
        <end position="90"/>
    </location>
</feature>
<organism evidence="2 3">
    <name type="scientific">Desulfobotulus pelophilus</name>
    <dbReference type="NCBI Taxonomy" id="2823377"/>
    <lineage>
        <taxon>Bacteria</taxon>
        <taxon>Pseudomonadati</taxon>
        <taxon>Thermodesulfobacteriota</taxon>
        <taxon>Desulfobacteria</taxon>
        <taxon>Desulfobacterales</taxon>
        <taxon>Desulfobacteraceae</taxon>
        <taxon>Desulfobotulus</taxon>
    </lineage>
</organism>
<dbReference type="RefSeq" id="WP_265426324.1">
    <property type="nucleotide sequence ID" value="NZ_JAPFPW010000036.1"/>
</dbReference>
<dbReference type="Pfam" id="PF04246">
    <property type="entry name" value="RseC_MucC"/>
    <property type="match status" value="1"/>
</dbReference>
<reference evidence="2 3" key="1">
    <citation type="submission" date="2022-11" db="EMBL/GenBank/DDBJ databases">
        <title>Desulfobotulus tamanensis H1 sp. nov. - anaerobic, alkaliphilic, sulphate reducing bacterium isolated from terrestrial mud volcano.</title>
        <authorList>
            <person name="Frolova A."/>
            <person name="Merkel A.Y."/>
            <person name="Slobodkin A.I."/>
        </authorList>
    </citation>
    <scope>NUCLEOTIDE SEQUENCE [LARGE SCALE GENOMIC DNA]</scope>
    <source>
        <strain evidence="2 3">H1</strain>
    </source>
</reference>
<dbReference type="PANTHER" id="PTHR35867">
    <property type="entry name" value="PROTEIN RSEC"/>
    <property type="match status" value="1"/>
</dbReference>